<evidence type="ECO:0000259" key="3">
    <source>
        <dbReference type="PROSITE" id="PS50157"/>
    </source>
</evidence>
<keyword evidence="1" id="KW-0863">Zinc-finger</keyword>
<dbReference type="AlphaFoldDB" id="A0A8H4R399"/>
<keyword evidence="1" id="KW-0862">Zinc</keyword>
<dbReference type="GO" id="GO:0008270">
    <property type="term" value="F:zinc ion binding"/>
    <property type="evidence" value="ECO:0007669"/>
    <property type="project" value="UniProtKB-KW"/>
</dbReference>
<comment type="caution">
    <text evidence="4">The sequence shown here is derived from an EMBL/GenBank/DDBJ whole genome shotgun (WGS) entry which is preliminary data.</text>
</comment>
<feature type="domain" description="C2H2-type" evidence="3">
    <location>
        <begin position="219"/>
        <end position="248"/>
    </location>
</feature>
<dbReference type="InterPro" id="IPR013087">
    <property type="entry name" value="Znf_C2H2_type"/>
</dbReference>
<dbReference type="EMBL" id="JAACJL010000002">
    <property type="protein sequence ID" value="KAF4622640.1"/>
    <property type="molecule type" value="Genomic_DNA"/>
</dbReference>
<evidence type="ECO:0000313" key="5">
    <source>
        <dbReference type="Proteomes" id="UP000521872"/>
    </source>
</evidence>
<feature type="region of interest" description="Disordered" evidence="2">
    <location>
        <begin position="41"/>
        <end position="145"/>
    </location>
</feature>
<dbReference type="PROSITE" id="PS50157">
    <property type="entry name" value="ZINC_FINGER_C2H2_2"/>
    <property type="match status" value="1"/>
</dbReference>
<protein>
    <recommendedName>
        <fullName evidence="3">C2H2-type domain-containing protein</fullName>
    </recommendedName>
</protein>
<evidence type="ECO:0000313" key="4">
    <source>
        <dbReference type="EMBL" id="KAF4622640.1"/>
    </source>
</evidence>
<gene>
    <name evidence="4" type="ORF">D9613_009049</name>
</gene>
<reference evidence="4 5" key="1">
    <citation type="submission" date="2019-12" db="EMBL/GenBank/DDBJ databases">
        <authorList>
            <person name="Floudas D."/>
            <person name="Bentzer J."/>
            <person name="Ahren D."/>
            <person name="Johansson T."/>
            <person name="Persson P."/>
            <person name="Tunlid A."/>
        </authorList>
    </citation>
    <scope>NUCLEOTIDE SEQUENCE [LARGE SCALE GENOMIC DNA]</scope>
    <source>
        <strain evidence="4 5">CBS 102.39</strain>
    </source>
</reference>
<organism evidence="4 5">
    <name type="scientific">Agrocybe pediades</name>
    <dbReference type="NCBI Taxonomy" id="84607"/>
    <lineage>
        <taxon>Eukaryota</taxon>
        <taxon>Fungi</taxon>
        <taxon>Dikarya</taxon>
        <taxon>Basidiomycota</taxon>
        <taxon>Agaricomycotina</taxon>
        <taxon>Agaricomycetes</taxon>
        <taxon>Agaricomycetidae</taxon>
        <taxon>Agaricales</taxon>
        <taxon>Agaricineae</taxon>
        <taxon>Strophariaceae</taxon>
        <taxon>Agrocybe</taxon>
    </lineage>
</organism>
<keyword evidence="1" id="KW-0479">Metal-binding</keyword>
<accession>A0A8H4R399</accession>
<evidence type="ECO:0000256" key="2">
    <source>
        <dbReference type="SAM" id="MobiDB-lite"/>
    </source>
</evidence>
<proteinExistence type="predicted"/>
<dbReference type="SMART" id="SM00355">
    <property type="entry name" value="ZnF_C2H2"/>
    <property type="match status" value="3"/>
</dbReference>
<keyword evidence="5" id="KW-1185">Reference proteome</keyword>
<name>A0A8H4R399_9AGAR</name>
<feature type="compositionally biased region" description="Low complexity" evidence="2">
    <location>
        <begin position="73"/>
        <end position="93"/>
    </location>
</feature>
<evidence type="ECO:0000256" key="1">
    <source>
        <dbReference type="PROSITE-ProRule" id="PRU00042"/>
    </source>
</evidence>
<dbReference type="Proteomes" id="UP000521872">
    <property type="component" value="Unassembled WGS sequence"/>
</dbReference>
<sequence>MDTPIYTFSLPSRFARKRDSLAQESSPPSHEIVSFKLEATPAPVIPTLNANTSLGAPLGERQSPSGHSFDITPSSFPESSPCESSSRASSPSEHGSDATYVPEVNTSQNTRSRSTKRPVATLRRNRKGHVTAPRGSRATSTPSTDTLDSPIGFLCKWVDCSSGPFSSKHELSIHLARRHRIPRGNIRLKVLFDCKWEGCWKEDLKGSAMRHVLEHALVYQCPYGGCEKQATREDTIRKHLKSHRGTAPCPIIPIPR</sequence>